<accession>A0A0F9ID35</accession>
<evidence type="ECO:0000313" key="7">
    <source>
        <dbReference type="EMBL" id="KKL85272.1"/>
    </source>
</evidence>
<keyword evidence="2" id="KW-0349">Heme</keyword>
<evidence type="ECO:0000256" key="3">
    <source>
        <dbReference type="ARBA" id="ARBA00022723"/>
    </source>
</evidence>
<protein>
    <recommendedName>
        <fullName evidence="6">Class III cytochrome C domain-containing protein</fullName>
    </recommendedName>
</protein>
<name>A0A0F9ID35_9ZZZZ</name>
<dbReference type="GO" id="GO:0020037">
    <property type="term" value="F:heme binding"/>
    <property type="evidence" value="ECO:0007669"/>
    <property type="project" value="InterPro"/>
</dbReference>
<evidence type="ECO:0000256" key="1">
    <source>
        <dbReference type="ARBA" id="ARBA00022448"/>
    </source>
</evidence>
<dbReference type="Pfam" id="PF02085">
    <property type="entry name" value="Cytochrom_CIII"/>
    <property type="match status" value="1"/>
</dbReference>
<evidence type="ECO:0000256" key="4">
    <source>
        <dbReference type="ARBA" id="ARBA00022982"/>
    </source>
</evidence>
<dbReference type="InterPro" id="IPR036280">
    <property type="entry name" value="Multihaem_cyt_sf"/>
</dbReference>
<keyword evidence="5" id="KW-0408">Iron</keyword>
<proteinExistence type="predicted"/>
<dbReference type="GO" id="GO:0009055">
    <property type="term" value="F:electron transfer activity"/>
    <property type="evidence" value="ECO:0007669"/>
    <property type="project" value="InterPro"/>
</dbReference>
<dbReference type="CDD" id="cd08168">
    <property type="entry name" value="Cytochrom_C3"/>
    <property type="match status" value="1"/>
</dbReference>
<comment type="caution">
    <text evidence="7">The sequence shown here is derived from an EMBL/GenBank/DDBJ whole genome shotgun (WGS) entry which is preliminary data.</text>
</comment>
<keyword evidence="3" id="KW-0479">Metal-binding</keyword>
<feature type="domain" description="Class III cytochrome C" evidence="6">
    <location>
        <begin position="37"/>
        <end position="96"/>
    </location>
</feature>
<reference evidence="7" key="1">
    <citation type="journal article" date="2015" name="Nature">
        <title>Complex archaea that bridge the gap between prokaryotes and eukaryotes.</title>
        <authorList>
            <person name="Spang A."/>
            <person name="Saw J.H."/>
            <person name="Jorgensen S.L."/>
            <person name="Zaremba-Niedzwiedzka K."/>
            <person name="Martijn J."/>
            <person name="Lind A.E."/>
            <person name="van Eijk R."/>
            <person name="Schleper C."/>
            <person name="Guy L."/>
            <person name="Ettema T.J."/>
        </authorList>
    </citation>
    <scope>NUCLEOTIDE SEQUENCE</scope>
</reference>
<dbReference type="InterPro" id="IPR020942">
    <property type="entry name" value="Cyt_c_III_dom"/>
</dbReference>
<dbReference type="Gene3D" id="3.90.10.10">
    <property type="entry name" value="Cytochrome C3"/>
    <property type="match status" value="1"/>
</dbReference>
<organism evidence="7">
    <name type="scientific">marine sediment metagenome</name>
    <dbReference type="NCBI Taxonomy" id="412755"/>
    <lineage>
        <taxon>unclassified sequences</taxon>
        <taxon>metagenomes</taxon>
        <taxon>ecological metagenomes</taxon>
    </lineage>
</organism>
<keyword evidence="1" id="KW-0813">Transport</keyword>
<keyword evidence="4" id="KW-0249">Electron transport</keyword>
<dbReference type="SUPFAM" id="SSF48695">
    <property type="entry name" value="Multiheme cytochromes"/>
    <property type="match status" value="1"/>
</dbReference>
<evidence type="ECO:0000259" key="6">
    <source>
        <dbReference type="Pfam" id="PF02085"/>
    </source>
</evidence>
<evidence type="ECO:0000256" key="2">
    <source>
        <dbReference type="ARBA" id="ARBA00022617"/>
    </source>
</evidence>
<sequence length="144" mass="15528">MKHLLIALSAGLCLLITTAMAFSIEVPGVITFDSLQDKYKAVVFDHSTHTFIAEGCGQCHHEHGSDNSRCSSCHSIESEDFRDSAGHGFLACKNCHGDFDLETPGMPGLKVAYHEQCFQCHRGMGSIGNGPEGCTQLCHAKASQ</sequence>
<dbReference type="EMBL" id="LAZR01021454">
    <property type="protein sequence ID" value="KKL85272.1"/>
    <property type="molecule type" value="Genomic_DNA"/>
</dbReference>
<evidence type="ECO:0000256" key="5">
    <source>
        <dbReference type="ARBA" id="ARBA00023004"/>
    </source>
</evidence>
<dbReference type="GO" id="GO:0046872">
    <property type="term" value="F:metal ion binding"/>
    <property type="evidence" value="ECO:0007669"/>
    <property type="project" value="UniProtKB-KW"/>
</dbReference>
<dbReference type="AlphaFoldDB" id="A0A0F9ID35"/>
<gene>
    <name evidence="7" type="ORF">LCGC14_1956410</name>
</gene>